<dbReference type="InterPro" id="IPR007497">
    <property type="entry name" value="SIMPL/DUF541"/>
</dbReference>
<keyword evidence="2" id="KW-1185">Reference proteome</keyword>
<dbReference type="Gene3D" id="3.30.110.170">
    <property type="entry name" value="Protein of unknown function (DUF541), domain 1"/>
    <property type="match status" value="1"/>
</dbReference>
<organism evidence="1 2">
    <name type="scientific">Streptomyces enissocaesilis</name>
    <dbReference type="NCBI Taxonomy" id="332589"/>
    <lineage>
        <taxon>Bacteria</taxon>
        <taxon>Bacillati</taxon>
        <taxon>Actinomycetota</taxon>
        <taxon>Actinomycetes</taxon>
        <taxon>Kitasatosporales</taxon>
        <taxon>Streptomycetaceae</taxon>
        <taxon>Streptomyces</taxon>
        <taxon>Streptomyces rochei group</taxon>
    </lineage>
</organism>
<gene>
    <name evidence="1" type="ORF">GCM10010446_59720</name>
</gene>
<evidence type="ECO:0000313" key="1">
    <source>
        <dbReference type="EMBL" id="GAA2966106.1"/>
    </source>
</evidence>
<comment type="caution">
    <text evidence="1">The sequence shown here is derived from an EMBL/GenBank/DDBJ whole genome shotgun (WGS) entry which is preliminary data.</text>
</comment>
<protein>
    <recommendedName>
        <fullName evidence="3">DUF541 domain-containing protein</fullName>
    </recommendedName>
</protein>
<accession>A0ABP6K3B7</accession>
<dbReference type="RefSeq" id="WP_344499373.1">
    <property type="nucleotide sequence ID" value="NZ_BAAAUD010000057.1"/>
</dbReference>
<evidence type="ECO:0000313" key="2">
    <source>
        <dbReference type="Proteomes" id="UP001500403"/>
    </source>
</evidence>
<dbReference type="PANTHER" id="PTHR34387">
    <property type="entry name" value="SLR1258 PROTEIN"/>
    <property type="match status" value="1"/>
</dbReference>
<reference evidence="2" key="1">
    <citation type="journal article" date="2019" name="Int. J. Syst. Evol. Microbiol.">
        <title>The Global Catalogue of Microorganisms (GCM) 10K type strain sequencing project: providing services to taxonomists for standard genome sequencing and annotation.</title>
        <authorList>
            <consortium name="The Broad Institute Genomics Platform"/>
            <consortium name="The Broad Institute Genome Sequencing Center for Infectious Disease"/>
            <person name="Wu L."/>
            <person name="Ma J."/>
        </authorList>
    </citation>
    <scope>NUCLEOTIDE SEQUENCE [LARGE SCALE GENOMIC DNA]</scope>
    <source>
        <strain evidence="2">JCM 9088</strain>
    </source>
</reference>
<name>A0ABP6K3B7_9ACTN</name>
<evidence type="ECO:0008006" key="3">
    <source>
        <dbReference type="Google" id="ProtNLM"/>
    </source>
</evidence>
<sequence>MSVRTASAASAASTPATSAASAIFPSSFLSPVASRALTAVVLTGGLLVIGGAAPAMAAPPSAPATVLPAAAPAAPAAAAATVSVSGDGRASAAPDIAVLTAGVETTEPTAKRALAAQSAAADALLAAVREQGIDDSDVRTESLSLNAVHQHTDRGASKPTGYQAGQSFSITIRDIGRTGAVMEAVTDATGDAGRINGVAFDVADPSALRARARQAAHAEARSKAEQYARLSGHRLGRLVSLAETGGGAHRPLDVPTAAFSEGRVPVASGEVQEEVTVTAVYELE</sequence>
<dbReference type="InterPro" id="IPR052022">
    <property type="entry name" value="26kDa_periplasmic_antigen"/>
</dbReference>
<dbReference type="EMBL" id="BAAAUD010000057">
    <property type="protein sequence ID" value="GAA2966106.1"/>
    <property type="molecule type" value="Genomic_DNA"/>
</dbReference>
<dbReference type="Gene3D" id="3.30.70.2970">
    <property type="entry name" value="Protein of unknown function (DUF541), domain 2"/>
    <property type="match status" value="1"/>
</dbReference>
<dbReference type="PANTHER" id="PTHR34387:SF1">
    <property type="entry name" value="PERIPLASMIC IMMUNOGENIC PROTEIN"/>
    <property type="match status" value="1"/>
</dbReference>
<proteinExistence type="predicted"/>
<dbReference type="Proteomes" id="UP001500403">
    <property type="component" value="Unassembled WGS sequence"/>
</dbReference>
<dbReference type="Pfam" id="PF04402">
    <property type="entry name" value="SIMPL"/>
    <property type="match status" value="1"/>
</dbReference>